<evidence type="ECO:0000256" key="1">
    <source>
        <dbReference type="SAM" id="Phobius"/>
    </source>
</evidence>
<feature type="transmembrane region" description="Helical" evidence="1">
    <location>
        <begin position="249"/>
        <end position="267"/>
    </location>
</feature>
<evidence type="ECO:0008006" key="4">
    <source>
        <dbReference type="Google" id="ProtNLM"/>
    </source>
</evidence>
<evidence type="ECO:0000313" key="2">
    <source>
        <dbReference type="EMBL" id="UOB18406.1"/>
    </source>
</evidence>
<dbReference type="AlphaFoldDB" id="A0A9E6ZX29"/>
<keyword evidence="1" id="KW-0812">Transmembrane</keyword>
<accession>A0A9E6ZX29</accession>
<protein>
    <recommendedName>
        <fullName evidence="4">CHAT domain-containing protein</fullName>
    </recommendedName>
</protein>
<name>A0A9E6ZX29_9FLAO</name>
<organism evidence="2 3">
    <name type="scientific">Abyssalbus ytuae</name>
    <dbReference type="NCBI Taxonomy" id="2926907"/>
    <lineage>
        <taxon>Bacteria</taxon>
        <taxon>Pseudomonadati</taxon>
        <taxon>Bacteroidota</taxon>
        <taxon>Flavobacteriia</taxon>
        <taxon>Flavobacteriales</taxon>
        <taxon>Flavobacteriaceae</taxon>
        <taxon>Abyssalbus</taxon>
    </lineage>
</organism>
<reference evidence="2" key="1">
    <citation type="submission" date="2022-03" db="EMBL/GenBank/DDBJ databases">
        <title>Description of Abyssus ytuae gen. nov., sp. nov., a novel member of the family Flavobacteriaceae isolated from the sediment of Mariana Trench.</title>
        <authorList>
            <person name="Zhang J."/>
            <person name="Xu X."/>
        </authorList>
    </citation>
    <scope>NUCLEOTIDE SEQUENCE</scope>
    <source>
        <strain evidence="2">MT3330</strain>
    </source>
</reference>
<evidence type="ECO:0000313" key="3">
    <source>
        <dbReference type="Proteomes" id="UP000831290"/>
    </source>
</evidence>
<keyword evidence="3" id="KW-1185">Reference proteome</keyword>
<dbReference type="RefSeq" id="WP_255844605.1">
    <property type="nucleotide sequence ID" value="NZ_CP094358.1"/>
</dbReference>
<dbReference type="EMBL" id="CP094358">
    <property type="protein sequence ID" value="UOB18406.1"/>
    <property type="molecule type" value="Genomic_DNA"/>
</dbReference>
<keyword evidence="1" id="KW-0472">Membrane</keyword>
<dbReference type="Proteomes" id="UP000831290">
    <property type="component" value="Chromosome"/>
</dbReference>
<dbReference type="KEGG" id="fbm:MQE35_03740"/>
<sequence length="316" mass="36400">MQKILFIKVNPVDTANLRLEKEENSIRNALEKSVKRAEFELVSRGAVTTEDLLQYLVTIKPNILHISGHGDEQNNLFFEDHEGFKEEIPISKFSLLLDNFMDHIHCVFFNACHSLSKIDNLSNQLPYIIGMRKEIADDIAINFSQAFYTAYFNGKNIHESFTIALNIISLKNFNDELIPRLLENTNHGETELTRKQNFLEQKLVSDEEVEMAKNQKKRKMKFYYRLAAGTFILAAIFATALFFLNQNMLVTLLGGVFPGILGSLPFVEIKKGKNSLDLINLFDLKRKRLMKAISYLTKEEVDKLNEEFYNILTMTS</sequence>
<feature type="transmembrane region" description="Helical" evidence="1">
    <location>
        <begin position="222"/>
        <end position="243"/>
    </location>
</feature>
<keyword evidence="1" id="KW-1133">Transmembrane helix</keyword>
<proteinExistence type="predicted"/>
<gene>
    <name evidence="2" type="ORF">MQE35_03740</name>
</gene>